<protein>
    <submittedName>
        <fullName evidence="1">Uncharacterized protein</fullName>
    </submittedName>
</protein>
<dbReference type="Proteomes" id="UP000799777">
    <property type="component" value="Unassembled WGS sequence"/>
</dbReference>
<sequence length="110" mass="12990">MPEEEYELILYIEHLTSNSLSPTRPMIRNFASTIAKTRVSEAWTTGMDAVRHKADSGLKYMLYYNLLHPKMSQYEILPCNSYNMDKKGFMIGVTTRSKRVFSRRQYKKKR</sequence>
<keyword evidence="2" id="KW-1185">Reference proteome</keyword>
<dbReference type="AlphaFoldDB" id="A0A9P4H346"/>
<evidence type="ECO:0000313" key="2">
    <source>
        <dbReference type="Proteomes" id="UP000799777"/>
    </source>
</evidence>
<accession>A0A9P4H346</accession>
<reference evidence="1" key="1">
    <citation type="journal article" date="2020" name="Stud. Mycol.">
        <title>101 Dothideomycetes genomes: a test case for predicting lifestyles and emergence of pathogens.</title>
        <authorList>
            <person name="Haridas S."/>
            <person name="Albert R."/>
            <person name="Binder M."/>
            <person name="Bloem J."/>
            <person name="Labutti K."/>
            <person name="Salamov A."/>
            <person name="Andreopoulos B."/>
            <person name="Baker S."/>
            <person name="Barry K."/>
            <person name="Bills G."/>
            <person name="Bluhm B."/>
            <person name="Cannon C."/>
            <person name="Castanera R."/>
            <person name="Culley D."/>
            <person name="Daum C."/>
            <person name="Ezra D."/>
            <person name="Gonzalez J."/>
            <person name="Henrissat B."/>
            <person name="Kuo A."/>
            <person name="Liang C."/>
            <person name="Lipzen A."/>
            <person name="Lutzoni F."/>
            <person name="Magnuson J."/>
            <person name="Mondo S."/>
            <person name="Nolan M."/>
            <person name="Ohm R."/>
            <person name="Pangilinan J."/>
            <person name="Park H.-J."/>
            <person name="Ramirez L."/>
            <person name="Alfaro M."/>
            <person name="Sun H."/>
            <person name="Tritt A."/>
            <person name="Yoshinaga Y."/>
            <person name="Zwiers L.-H."/>
            <person name="Turgeon B."/>
            <person name="Goodwin S."/>
            <person name="Spatafora J."/>
            <person name="Crous P."/>
            <person name="Grigoriev I."/>
        </authorList>
    </citation>
    <scope>NUCLEOTIDE SEQUENCE</scope>
    <source>
        <strain evidence="1">CBS 110217</strain>
    </source>
</reference>
<dbReference type="EMBL" id="ML978256">
    <property type="protein sequence ID" value="KAF2025836.1"/>
    <property type="molecule type" value="Genomic_DNA"/>
</dbReference>
<dbReference type="OrthoDB" id="5424404at2759"/>
<organism evidence="1 2">
    <name type="scientific">Setomelanomma holmii</name>
    <dbReference type="NCBI Taxonomy" id="210430"/>
    <lineage>
        <taxon>Eukaryota</taxon>
        <taxon>Fungi</taxon>
        <taxon>Dikarya</taxon>
        <taxon>Ascomycota</taxon>
        <taxon>Pezizomycotina</taxon>
        <taxon>Dothideomycetes</taxon>
        <taxon>Pleosporomycetidae</taxon>
        <taxon>Pleosporales</taxon>
        <taxon>Pleosporineae</taxon>
        <taxon>Phaeosphaeriaceae</taxon>
        <taxon>Setomelanomma</taxon>
    </lineage>
</organism>
<gene>
    <name evidence="1" type="ORF">EK21DRAFT_103688</name>
</gene>
<comment type="caution">
    <text evidence="1">The sequence shown here is derived from an EMBL/GenBank/DDBJ whole genome shotgun (WGS) entry which is preliminary data.</text>
</comment>
<name>A0A9P4H346_9PLEO</name>
<proteinExistence type="predicted"/>
<evidence type="ECO:0000313" key="1">
    <source>
        <dbReference type="EMBL" id="KAF2025836.1"/>
    </source>
</evidence>